<feature type="compositionally biased region" description="Basic and acidic residues" evidence="1">
    <location>
        <begin position="77"/>
        <end position="96"/>
    </location>
</feature>
<accession>A0AAV4GNK9</accession>
<organism evidence="2 3">
    <name type="scientific">Elysia marginata</name>
    <dbReference type="NCBI Taxonomy" id="1093978"/>
    <lineage>
        <taxon>Eukaryota</taxon>
        <taxon>Metazoa</taxon>
        <taxon>Spiralia</taxon>
        <taxon>Lophotrochozoa</taxon>
        <taxon>Mollusca</taxon>
        <taxon>Gastropoda</taxon>
        <taxon>Heterobranchia</taxon>
        <taxon>Euthyneura</taxon>
        <taxon>Panpulmonata</taxon>
        <taxon>Sacoglossa</taxon>
        <taxon>Placobranchoidea</taxon>
        <taxon>Plakobranchidae</taxon>
        <taxon>Elysia</taxon>
    </lineage>
</organism>
<keyword evidence="3" id="KW-1185">Reference proteome</keyword>
<evidence type="ECO:0000313" key="2">
    <source>
        <dbReference type="EMBL" id="GFR86478.1"/>
    </source>
</evidence>
<name>A0AAV4GNK9_9GAST</name>
<feature type="region of interest" description="Disordered" evidence="1">
    <location>
        <begin position="72"/>
        <end position="109"/>
    </location>
</feature>
<gene>
    <name evidence="2" type="ORF">ElyMa_004199700</name>
</gene>
<dbReference type="AlphaFoldDB" id="A0AAV4GNK9"/>
<dbReference type="EMBL" id="BMAT01008499">
    <property type="protein sequence ID" value="GFR86478.1"/>
    <property type="molecule type" value="Genomic_DNA"/>
</dbReference>
<evidence type="ECO:0000256" key="1">
    <source>
        <dbReference type="SAM" id="MobiDB-lite"/>
    </source>
</evidence>
<reference evidence="2 3" key="1">
    <citation type="journal article" date="2021" name="Elife">
        <title>Chloroplast acquisition without the gene transfer in kleptoplastic sea slugs, Plakobranchus ocellatus.</title>
        <authorList>
            <person name="Maeda T."/>
            <person name="Takahashi S."/>
            <person name="Yoshida T."/>
            <person name="Shimamura S."/>
            <person name="Takaki Y."/>
            <person name="Nagai Y."/>
            <person name="Toyoda A."/>
            <person name="Suzuki Y."/>
            <person name="Arimoto A."/>
            <person name="Ishii H."/>
            <person name="Satoh N."/>
            <person name="Nishiyama T."/>
            <person name="Hasebe M."/>
            <person name="Maruyama T."/>
            <person name="Minagawa J."/>
            <person name="Obokata J."/>
            <person name="Shigenobu S."/>
        </authorList>
    </citation>
    <scope>NUCLEOTIDE SEQUENCE [LARGE SCALE GENOMIC DNA]</scope>
</reference>
<evidence type="ECO:0008006" key="4">
    <source>
        <dbReference type="Google" id="ProtNLM"/>
    </source>
</evidence>
<sequence>MCDVSSSIQCRHRLVNEATNSRQKQTDKMEPFINLEELDFADDLALLAHIHADIQEKINRLKIYAKQVDLNISKSSENQRDPGKVDAQRSLGEEQWKKRKQLWDSHGAP</sequence>
<proteinExistence type="predicted"/>
<evidence type="ECO:0000313" key="3">
    <source>
        <dbReference type="Proteomes" id="UP000762676"/>
    </source>
</evidence>
<comment type="caution">
    <text evidence="2">The sequence shown here is derived from an EMBL/GenBank/DDBJ whole genome shotgun (WGS) entry which is preliminary data.</text>
</comment>
<dbReference type="Proteomes" id="UP000762676">
    <property type="component" value="Unassembled WGS sequence"/>
</dbReference>
<protein>
    <recommendedName>
        <fullName evidence="4">Reverse transcriptase domain-containing protein</fullName>
    </recommendedName>
</protein>